<proteinExistence type="predicted"/>
<accession>A0ABR4LYD8</accession>
<protein>
    <submittedName>
        <fullName evidence="2">Glycoside hydrolase superfamily</fullName>
    </submittedName>
</protein>
<organism evidence="2 3">
    <name type="scientific">Aspergillus lucknowensis</name>
    <dbReference type="NCBI Taxonomy" id="176173"/>
    <lineage>
        <taxon>Eukaryota</taxon>
        <taxon>Fungi</taxon>
        <taxon>Dikarya</taxon>
        <taxon>Ascomycota</taxon>
        <taxon>Pezizomycotina</taxon>
        <taxon>Eurotiomycetes</taxon>
        <taxon>Eurotiomycetidae</taxon>
        <taxon>Eurotiales</taxon>
        <taxon>Aspergillaceae</taxon>
        <taxon>Aspergillus</taxon>
        <taxon>Aspergillus subgen. Nidulantes</taxon>
    </lineage>
</organism>
<comment type="caution">
    <text evidence="2">The sequence shown here is derived from an EMBL/GenBank/DDBJ whole genome shotgun (WGS) entry which is preliminary data.</text>
</comment>
<keyword evidence="3" id="KW-1185">Reference proteome</keyword>
<evidence type="ECO:0000313" key="2">
    <source>
        <dbReference type="EMBL" id="KAL2869553.1"/>
    </source>
</evidence>
<feature type="signal peptide" evidence="1">
    <location>
        <begin position="1"/>
        <end position="21"/>
    </location>
</feature>
<dbReference type="GO" id="GO:0016787">
    <property type="term" value="F:hydrolase activity"/>
    <property type="evidence" value="ECO:0007669"/>
    <property type="project" value="UniProtKB-KW"/>
</dbReference>
<dbReference type="Proteomes" id="UP001610432">
    <property type="component" value="Unassembled WGS sequence"/>
</dbReference>
<reference evidence="2 3" key="1">
    <citation type="submission" date="2024-07" db="EMBL/GenBank/DDBJ databases">
        <title>Section-level genome sequencing and comparative genomics of Aspergillus sections Usti and Cavernicolus.</title>
        <authorList>
            <consortium name="Lawrence Berkeley National Laboratory"/>
            <person name="Nybo J.L."/>
            <person name="Vesth T.C."/>
            <person name="Theobald S."/>
            <person name="Frisvad J.C."/>
            <person name="Larsen T.O."/>
            <person name="Kjaerboelling I."/>
            <person name="Rothschild-Mancinelli K."/>
            <person name="Lyhne E.K."/>
            <person name="Kogle M.E."/>
            <person name="Barry K."/>
            <person name="Clum A."/>
            <person name="Na H."/>
            <person name="Ledsgaard L."/>
            <person name="Lin J."/>
            <person name="Lipzen A."/>
            <person name="Kuo A."/>
            <person name="Riley R."/>
            <person name="Mondo S."/>
            <person name="Labutti K."/>
            <person name="Haridas S."/>
            <person name="Pangalinan J."/>
            <person name="Salamov A.A."/>
            <person name="Simmons B.A."/>
            <person name="Magnuson J.K."/>
            <person name="Chen J."/>
            <person name="Drula E."/>
            <person name="Henrissat B."/>
            <person name="Wiebenga A."/>
            <person name="Lubbers R.J."/>
            <person name="Gomes A.C."/>
            <person name="Macurrencykelacurrency M.R."/>
            <person name="Stajich J."/>
            <person name="Grigoriev I.V."/>
            <person name="Mortensen U.H."/>
            <person name="De Vries R.P."/>
            <person name="Baker S.E."/>
            <person name="Andersen M.R."/>
        </authorList>
    </citation>
    <scope>NUCLEOTIDE SEQUENCE [LARGE SCALE GENOMIC DNA]</scope>
    <source>
        <strain evidence="2 3">CBS 449.75</strain>
    </source>
</reference>
<dbReference type="Gene3D" id="3.20.20.80">
    <property type="entry name" value="Glycosidases"/>
    <property type="match status" value="1"/>
</dbReference>
<dbReference type="RefSeq" id="XP_070888532.1">
    <property type="nucleotide sequence ID" value="XM_071028554.1"/>
</dbReference>
<keyword evidence="1" id="KW-0732">Signal</keyword>
<name>A0ABR4LYD8_9EURO</name>
<dbReference type="GeneID" id="98143626"/>
<sequence length="457" mass="50361">MKFSYIETLLLALLAGKTGDAASISRRQSAGSGTVDLVKTTGDATALGSAFIYGFPDNGTDASTAIPDHFVTDIKFRASRAGGAQIPEKGWIGGLEAYIARFESALSNYRTTRKYGGDFILLPHDLWGSDGGAGANALYPGDNGDWTETENFLHRLIDDLKANDMLEGLVIDIWNEPDLDIFWARSWEQYLDYYVRANNIIRELLPETLISGPSAANSPSLDNEKWEAWAAKIAENDAVPDIYSWHQIGSWEREPDTTIPDLNTLLENHGLPQRPVDVNEYAAVEEQNPANSVFYLSQLERHDIRGLRANWGSGNGLHDNMGNLIWNGGSGYFPNGEWQLYKYYASMTGDRVATTASEDRLFDVFATKTNDTVKIIAGTRTVDQAYEVQVSGLSTLGLPIDGSIDVRSLRFDWGGYQVEVGDPVDLGTESYDYSSDKLVIPVDPPTNSAAFAYEISF</sequence>
<evidence type="ECO:0000256" key="1">
    <source>
        <dbReference type="SAM" id="SignalP"/>
    </source>
</evidence>
<dbReference type="EMBL" id="JBFXLQ010000009">
    <property type="protein sequence ID" value="KAL2869553.1"/>
    <property type="molecule type" value="Genomic_DNA"/>
</dbReference>
<evidence type="ECO:0000313" key="3">
    <source>
        <dbReference type="Proteomes" id="UP001610432"/>
    </source>
</evidence>
<feature type="chain" id="PRO_5046974144" evidence="1">
    <location>
        <begin position="22"/>
        <end position="457"/>
    </location>
</feature>
<dbReference type="SUPFAM" id="SSF51445">
    <property type="entry name" value="(Trans)glycosidases"/>
    <property type="match status" value="1"/>
</dbReference>
<keyword evidence="2" id="KW-0378">Hydrolase</keyword>
<dbReference type="InterPro" id="IPR017853">
    <property type="entry name" value="GH"/>
</dbReference>
<gene>
    <name evidence="2" type="ORF">BJX67DRAFT_347572</name>
</gene>